<accession>A0A1G9N571</accession>
<dbReference type="EMBL" id="FNGY01000002">
    <property type="protein sequence ID" value="SDL80995.1"/>
    <property type="molecule type" value="Genomic_DNA"/>
</dbReference>
<evidence type="ECO:0000259" key="1">
    <source>
        <dbReference type="Pfam" id="PF12867"/>
    </source>
</evidence>
<feature type="domain" description="DinB-like" evidence="1">
    <location>
        <begin position="17"/>
        <end position="149"/>
    </location>
</feature>
<name>A0A1G9N571_9SPHI</name>
<dbReference type="Pfam" id="PF12867">
    <property type="entry name" value="DinB_2"/>
    <property type="match status" value="1"/>
</dbReference>
<protein>
    <submittedName>
        <fullName evidence="2">DinB superfamily protein</fullName>
    </submittedName>
</protein>
<evidence type="ECO:0000313" key="3">
    <source>
        <dbReference type="Proteomes" id="UP000183200"/>
    </source>
</evidence>
<sequence length="159" mass="18304">MKQLFSSLSDQSKQIENVLLLFKPEQLTWTPESWDGIPGERFSAIEQICHIRDIETDGYHHRIQAILKEDNPTLGSVEGYELAIERNYKGADLKGTIIAFQEARKKTIAMIGEIEDQQWDRPAYFEGYGNITLRSLLHFLCSHDLEHLASLRWLLGKMG</sequence>
<dbReference type="SUPFAM" id="SSF109854">
    <property type="entry name" value="DinB/YfiT-like putative metalloenzymes"/>
    <property type="match status" value="1"/>
</dbReference>
<keyword evidence="3" id="KW-1185">Reference proteome</keyword>
<gene>
    <name evidence="2" type="ORF">SAMN05421820_102203</name>
</gene>
<proteinExistence type="predicted"/>
<dbReference type="Proteomes" id="UP000183200">
    <property type="component" value="Unassembled WGS sequence"/>
</dbReference>
<evidence type="ECO:0000313" key="2">
    <source>
        <dbReference type="EMBL" id="SDL80995.1"/>
    </source>
</evidence>
<dbReference type="Gene3D" id="1.20.120.450">
    <property type="entry name" value="dinb family like domain"/>
    <property type="match status" value="1"/>
</dbReference>
<organism evidence="2 3">
    <name type="scientific">Pedobacter steynii</name>
    <dbReference type="NCBI Taxonomy" id="430522"/>
    <lineage>
        <taxon>Bacteria</taxon>
        <taxon>Pseudomonadati</taxon>
        <taxon>Bacteroidota</taxon>
        <taxon>Sphingobacteriia</taxon>
        <taxon>Sphingobacteriales</taxon>
        <taxon>Sphingobacteriaceae</taxon>
        <taxon>Pedobacter</taxon>
    </lineage>
</organism>
<reference evidence="3" key="1">
    <citation type="submission" date="2016-10" db="EMBL/GenBank/DDBJ databases">
        <authorList>
            <person name="Varghese N."/>
            <person name="Submissions S."/>
        </authorList>
    </citation>
    <scope>NUCLEOTIDE SEQUENCE [LARGE SCALE GENOMIC DNA]</scope>
    <source>
        <strain evidence="3">DSM 19110</strain>
    </source>
</reference>
<dbReference type="AlphaFoldDB" id="A0A1G9N571"/>
<dbReference type="OrthoDB" id="7172021at2"/>
<dbReference type="RefSeq" id="WP_074605108.1">
    <property type="nucleotide sequence ID" value="NZ_FNGY01000002.1"/>
</dbReference>
<dbReference type="InterPro" id="IPR024775">
    <property type="entry name" value="DinB-like"/>
</dbReference>
<dbReference type="InterPro" id="IPR034660">
    <property type="entry name" value="DinB/YfiT-like"/>
</dbReference>